<feature type="compositionally biased region" description="Basic and acidic residues" evidence="1">
    <location>
        <begin position="287"/>
        <end position="307"/>
    </location>
</feature>
<dbReference type="AlphaFoldDB" id="A0AAD7JZY0"/>
<gene>
    <name evidence="2" type="ORF">B0H16DRAFT_1450055</name>
</gene>
<accession>A0AAD7JZY0</accession>
<organism evidence="2 3">
    <name type="scientific">Mycena metata</name>
    <dbReference type="NCBI Taxonomy" id="1033252"/>
    <lineage>
        <taxon>Eukaryota</taxon>
        <taxon>Fungi</taxon>
        <taxon>Dikarya</taxon>
        <taxon>Basidiomycota</taxon>
        <taxon>Agaricomycotina</taxon>
        <taxon>Agaricomycetes</taxon>
        <taxon>Agaricomycetidae</taxon>
        <taxon>Agaricales</taxon>
        <taxon>Marasmiineae</taxon>
        <taxon>Mycenaceae</taxon>
        <taxon>Mycena</taxon>
    </lineage>
</organism>
<dbReference type="Proteomes" id="UP001215598">
    <property type="component" value="Unassembled WGS sequence"/>
</dbReference>
<keyword evidence="3" id="KW-1185">Reference proteome</keyword>
<feature type="compositionally biased region" description="Acidic residues" evidence="1">
    <location>
        <begin position="316"/>
        <end position="325"/>
    </location>
</feature>
<dbReference type="EMBL" id="JARKIB010000010">
    <property type="protein sequence ID" value="KAJ7775425.1"/>
    <property type="molecule type" value="Genomic_DNA"/>
</dbReference>
<evidence type="ECO:0000256" key="1">
    <source>
        <dbReference type="SAM" id="MobiDB-lite"/>
    </source>
</evidence>
<reference evidence="2" key="1">
    <citation type="submission" date="2023-03" db="EMBL/GenBank/DDBJ databases">
        <title>Massive genome expansion in bonnet fungi (Mycena s.s.) driven by repeated elements and novel gene families across ecological guilds.</title>
        <authorList>
            <consortium name="Lawrence Berkeley National Laboratory"/>
            <person name="Harder C.B."/>
            <person name="Miyauchi S."/>
            <person name="Viragh M."/>
            <person name="Kuo A."/>
            <person name="Thoen E."/>
            <person name="Andreopoulos B."/>
            <person name="Lu D."/>
            <person name="Skrede I."/>
            <person name="Drula E."/>
            <person name="Henrissat B."/>
            <person name="Morin E."/>
            <person name="Kohler A."/>
            <person name="Barry K."/>
            <person name="LaButti K."/>
            <person name="Morin E."/>
            <person name="Salamov A."/>
            <person name="Lipzen A."/>
            <person name="Mereny Z."/>
            <person name="Hegedus B."/>
            <person name="Baldrian P."/>
            <person name="Stursova M."/>
            <person name="Weitz H."/>
            <person name="Taylor A."/>
            <person name="Grigoriev I.V."/>
            <person name="Nagy L.G."/>
            <person name="Martin F."/>
            <person name="Kauserud H."/>
        </authorList>
    </citation>
    <scope>NUCLEOTIDE SEQUENCE</scope>
    <source>
        <strain evidence="2">CBHHK182m</strain>
    </source>
</reference>
<feature type="region of interest" description="Disordered" evidence="1">
    <location>
        <begin position="251"/>
        <end position="327"/>
    </location>
</feature>
<proteinExistence type="predicted"/>
<protein>
    <submittedName>
        <fullName evidence="2">Uncharacterized protein</fullName>
    </submittedName>
</protein>
<name>A0AAD7JZY0_9AGAR</name>
<feature type="region of interest" description="Disordered" evidence="1">
    <location>
        <begin position="209"/>
        <end position="231"/>
    </location>
</feature>
<evidence type="ECO:0000313" key="3">
    <source>
        <dbReference type="Proteomes" id="UP001215598"/>
    </source>
</evidence>
<evidence type="ECO:0000313" key="2">
    <source>
        <dbReference type="EMBL" id="KAJ7775425.1"/>
    </source>
</evidence>
<comment type="caution">
    <text evidence="2">The sequence shown here is derived from an EMBL/GenBank/DDBJ whole genome shotgun (WGS) entry which is preliminary data.</text>
</comment>
<sequence>MALFFGNYKPAERQLFAEIFETQRRKARLDDLNVRALARGGIVALSIWGSSRTRAEWQGRGHSGKAKFPVFVEFPLMSPAVGADCDRPTGLRGSGTRRGREVVSTYSRDPSKVQMKDFSNIVVTERGVHSRLATRPWETPTIVVVRNKVPPLLTVLASRQVTFCDLPNDTFPKCFCALWNPYAELIYFLVEVPKSFSYLMLAEYPGRSKSQTVKDTPQGEGFVQGQGNPLQINADPVQEAQILIKHRSLHMSPPPAEKKHKHPLSPTESESGSKGELAPKSTRGRKAKVEKEDVKGKGKSKATKDEAEYVNQSEASESEAEEVEAQSDCKCRFLDPPMEYNENRPEAYRELKEALKAKMSAHKGTGDQVFHFNLDQGEDSPYITIVRKENSYTKKYYSQLVPEDLMSPNPGQPYLLTQAPFLKIPLEELTELEWPNTAICIPTVFGGPCASCTRYRFRRCDHHKSIETLTSMFAEMSVLYTAVSDVTGSVITQASASFVRANRAREAYDHAQQEAHAWFRHLIKHVMHCIATVGLTAFQEHFVREESDPLVSDALQVIIDRYNAHVEAHGSPDALRLPLSVPEDLAKSDTYIPLFTRGGILQEISMFTEMAMVADNPMDEDGNAPPAANSHDYPPKCTAPQWDQILSFAPTTSEFSVKTYGFKFNQNHEDARESEIGSILGHDQDKIVLITPNSKFASYILEDCKVSLKSVPFNALAERHPFGPILPVRPVKRTITSVDSWRGTGVVNHAAWTSFLVSPDFRTSDRKFRRDEYSVDDLKPWFDRAFQDNLGYSIRRLELICQHLNGMEDKEEIHQLLAKWILEGYYALAIEHVQNRFLTPAPRCELSLCDAL</sequence>